<proteinExistence type="predicted"/>
<dbReference type="Gene3D" id="3.40.50.2020">
    <property type="match status" value="1"/>
</dbReference>
<evidence type="ECO:0000313" key="1">
    <source>
        <dbReference type="EMBL" id="QLY29546.1"/>
    </source>
</evidence>
<reference evidence="1 2" key="1">
    <citation type="submission" date="2020-07" db="EMBL/GenBank/DDBJ databases">
        <authorList>
            <person name="Zhuang K."/>
            <person name="Ran Y."/>
        </authorList>
    </citation>
    <scope>NUCLEOTIDE SEQUENCE [LARGE SCALE GENOMIC DNA]</scope>
    <source>
        <strain evidence="1 2">WCH-YHL-001</strain>
    </source>
</reference>
<dbReference type="Gene3D" id="3.30.1310.20">
    <property type="entry name" value="PRTase-like"/>
    <property type="match status" value="1"/>
</dbReference>
<dbReference type="SUPFAM" id="SSF53271">
    <property type="entry name" value="PRTase-like"/>
    <property type="match status" value="1"/>
</dbReference>
<dbReference type="KEGG" id="nhu:H0264_30510"/>
<dbReference type="EMBL" id="CP059399">
    <property type="protein sequence ID" value="QLY29546.1"/>
    <property type="molecule type" value="Genomic_DNA"/>
</dbReference>
<keyword evidence="1" id="KW-0328">Glycosyltransferase</keyword>
<dbReference type="GO" id="GO:0016757">
    <property type="term" value="F:glycosyltransferase activity"/>
    <property type="evidence" value="ECO:0007669"/>
    <property type="project" value="UniProtKB-KW"/>
</dbReference>
<dbReference type="InterPro" id="IPR029057">
    <property type="entry name" value="PRTase-like"/>
</dbReference>
<sequence>MVETGRAPGALFADRQAAGRQLALRLPAFRGPDVLLAGLPVGGVEIACTVADFLRVQVDALVLQELRAAEDGSVYGAIVEDGVRALELETALYGLRTTCGENRTESGAVESARRRAQLLRCGRDRAVVARRTVVIVADALARTVVVRAAVRSVYARGAVRVAVAAPVGSADVVAALSDWADKVVCLHILPGLDSPDSYYEVCEPATDVQIGLLLAQHASELPGTHPANL</sequence>
<evidence type="ECO:0000313" key="2">
    <source>
        <dbReference type="Proteomes" id="UP000515512"/>
    </source>
</evidence>
<keyword evidence="2" id="KW-1185">Reference proteome</keyword>
<organism evidence="1 2">
    <name type="scientific">Nocardia huaxiensis</name>
    <dbReference type="NCBI Taxonomy" id="2755382"/>
    <lineage>
        <taxon>Bacteria</taxon>
        <taxon>Bacillati</taxon>
        <taxon>Actinomycetota</taxon>
        <taxon>Actinomycetes</taxon>
        <taxon>Mycobacteriales</taxon>
        <taxon>Nocardiaceae</taxon>
        <taxon>Nocardia</taxon>
    </lineage>
</organism>
<keyword evidence="1" id="KW-0808">Transferase</keyword>
<dbReference type="AlphaFoldDB" id="A0A7D6Z0R0"/>
<dbReference type="RefSeq" id="WP_181580750.1">
    <property type="nucleotide sequence ID" value="NZ_CP059399.1"/>
</dbReference>
<dbReference type="Proteomes" id="UP000515512">
    <property type="component" value="Chromosome"/>
</dbReference>
<protein>
    <submittedName>
        <fullName evidence="1">Phosphoribosyltransferase</fullName>
    </submittedName>
</protein>
<gene>
    <name evidence="1" type="ORF">H0264_30510</name>
</gene>
<name>A0A7D6Z0R0_9NOCA</name>
<accession>A0A7D6Z0R0</accession>